<dbReference type="InterPro" id="IPR001163">
    <property type="entry name" value="Sm_dom_euk/arc"/>
</dbReference>
<dbReference type="PIRSF" id="PIRSF037188">
    <property type="entry name" value="U6_snRNA_Lsm7"/>
    <property type="match status" value="1"/>
</dbReference>
<gene>
    <name evidence="4" type="primary">lsm7</name>
    <name evidence="4" type="ORF">CM83_1421</name>
</gene>
<dbReference type="AlphaFoldDB" id="A0A0A9ZHI1"/>
<evidence type="ECO:0000313" key="4">
    <source>
        <dbReference type="EMBL" id="JAG41735.1"/>
    </source>
</evidence>
<dbReference type="Pfam" id="PF01423">
    <property type="entry name" value="LSM"/>
    <property type="match status" value="1"/>
</dbReference>
<protein>
    <submittedName>
        <fullName evidence="4">U6 snRNA-associated Sm-like protein LSm7</fullName>
    </submittedName>
</protein>
<evidence type="ECO:0000256" key="1">
    <source>
        <dbReference type="ARBA" id="ARBA00006850"/>
    </source>
</evidence>
<reference evidence="4" key="1">
    <citation type="journal article" date="2014" name="PLoS ONE">
        <title>Transcriptome-Based Identification of ABC Transporters in the Western Tarnished Plant Bug Lygus hesperus.</title>
        <authorList>
            <person name="Hull J.J."/>
            <person name="Chaney K."/>
            <person name="Geib S.M."/>
            <person name="Fabrick J.A."/>
            <person name="Brent C.S."/>
            <person name="Walsh D."/>
            <person name="Lavine L.C."/>
        </authorList>
    </citation>
    <scope>NUCLEOTIDE SEQUENCE</scope>
</reference>
<dbReference type="EMBL" id="GBHO01001869">
    <property type="protein sequence ID" value="JAG41735.1"/>
    <property type="molecule type" value="Transcribed_RNA"/>
</dbReference>
<dbReference type="SMART" id="SM00651">
    <property type="entry name" value="Sm"/>
    <property type="match status" value="1"/>
</dbReference>
<accession>A0A0A9ZHI1</accession>
<dbReference type="GO" id="GO:0003723">
    <property type="term" value="F:RNA binding"/>
    <property type="evidence" value="ECO:0007669"/>
    <property type="project" value="TreeGrafter"/>
</dbReference>
<sequence>MSHTKAILQPTTVQKIQQKEPFIEFANLMNKQIKVTLINTDIIIGTLCGIDNLINLVVNDSTHQYTITKDGENQVVTRYLGRVICRSLNIVSIAPIDGSMNIPNPFLQE</sequence>
<comment type="similarity">
    <text evidence="1">Belongs to the snRNP Sm proteins family.</text>
</comment>
<keyword evidence="2" id="KW-0687">Ribonucleoprotein</keyword>
<organism evidence="4">
    <name type="scientific">Lygus hesperus</name>
    <name type="common">Western plant bug</name>
    <dbReference type="NCBI Taxonomy" id="30085"/>
    <lineage>
        <taxon>Eukaryota</taxon>
        <taxon>Metazoa</taxon>
        <taxon>Ecdysozoa</taxon>
        <taxon>Arthropoda</taxon>
        <taxon>Hexapoda</taxon>
        <taxon>Insecta</taxon>
        <taxon>Pterygota</taxon>
        <taxon>Neoptera</taxon>
        <taxon>Paraneoptera</taxon>
        <taxon>Hemiptera</taxon>
        <taxon>Heteroptera</taxon>
        <taxon>Panheteroptera</taxon>
        <taxon>Cimicomorpha</taxon>
        <taxon>Miridae</taxon>
        <taxon>Mirini</taxon>
        <taxon>Lygus</taxon>
    </lineage>
</organism>
<evidence type="ECO:0000259" key="3">
    <source>
        <dbReference type="SMART" id="SM00651"/>
    </source>
</evidence>
<dbReference type="PANTHER" id="PTHR10553:SF5">
    <property type="entry name" value="U6 SNRNA-ASSOCIATED SM-LIKE PROTEIN LSM7"/>
    <property type="match status" value="1"/>
</dbReference>
<dbReference type="InterPro" id="IPR044641">
    <property type="entry name" value="Lsm7/SmG-like"/>
</dbReference>
<feature type="domain" description="Sm" evidence="3">
    <location>
        <begin position="23"/>
        <end position="95"/>
    </location>
</feature>
<dbReference type="GO" id="GO:0005688">
    <property type="term" value="C:U6 snRNP"/>
    <property type="evidence" value="ECO:0007669"/>
    <property type="project" value="TreeGrafter"/>
</dbReference>
<dbReference type="Gene3D" id="2.30.30.100">
    <property type="match status" value="1"/>
</dbReference>
<dbReference type="SUPFAM" id="SSF50182">
    <property type="entry name" value="Sm-like ribonucleoproteins"/>
    <property type="match status" value="1"/>
</dbReference>
<dbReference type="InterPro" id="IPR010920">
    <property type="entry name" value="LSM_dom_sf"/>
</dbReference>
<proteinExistence type="inferred from homology"/>
<evidence type="ECO:0000256" key="2">
    <source>
        <dbReference type="ARBA" id="ARBA00023274"/>
    </source>
</evidence>
<reference evidence="4" key="2">
    <citation type="submission" date="2014-07" db="EMBL/GenBank/DDBJ databases">
        <authorList>
            <person name="Hull J."/>
        </authorList>
    </citation>
    <scope>NUCLEOTIDE SEQUENCE</scope>
</reference>
<name>A0A0A9ZHI1_LYGHE</name>
<dbReference type="GO" id="GO:1990726">
    <property type="term" value="C:Lsm1-7-Pat1 complex"/>
    <property type="evidence" value="ECO:0007669"/>
    <property type="project" value="TreeGrafter"/>
</dbReference>
<dbReference type="GO" id="GO:0005689">
    <property type="term" value="C:U12-type spliceosomal complex"/>
    <property type="evidence" value="ECO:0007669"/>
    <property type="project" value="TreeGrafter"/>
</dbReference>
<dbReference type="GO" id="GO:0071013">
    <property type="term" value="C:catalytic step 2 spliceosome"/>
    <property type="evidence" value="ECO:0007669"/>
    <property type="project" value="TreeGrafter"/>
</dbReference>
<dbReference type="PANTHER" id="PTHR10553">
    <property type="entry name" value="SMALL NUCLEAR RIBONUCLEOPROTEIN"/>
    <property type="match status" value="1"/>
</dbReference>
<dbReference type="GO" id="GO:0071004">
    <property type="term" value="C:U2-type prespliceosome"/>
    <property type="evidence" value="ECO:0007669"/>
    <property type="project" value="TreeGrafter"/>
</dbReference>
<dbReference type="GO" id="GO:0097526">
    <property type="term" value="C:spliceosomal tri-snRNP complex"/>
    <property type="evidence" value="ECO:0007669"/>
    <property type="project" value="TreeGrafter"/>
</dbReference>